<evidence type="ECO:0000256" key="11">
    <source>
        <dbReference type="RuleBase" id="RU000682"/>
    </source>
</evidence>
<keyword evidence="5 10" id="KW-0440">LIM domain</keyword>
<dbReference type="InterPro" id="IPR001356">
    <property type="entry name" value="HD"/>
</dbReference>
<name>A0AAV2ASC5_9ARAC</name>
<keyword evidence="3" id="KW-0677">Repeat</keyword>
<comment type="caution">
    <text evidence="15">The sequence shown here is derived from an EMBL/GenBank/DDBJ whole genome shotgun (WGS) entry which is preliminary data.</text>
</comment>
<dbReference type="GO" id="GO:0046872">
    <property type="term" value="F:metal ion binding"/>
    <property type="evidence" value="ECO:0007669"/>
    <property type="project" value="UniProtKB-KW"/>
</dbReference>
<feature type="region of interest" description="Disordered" evidence="12">
    <location>
        <begin position="170"/>
        <end position="246"/>
    </location>
</feature>
<protein>
    <recommendedName>
        <fullName evidence="17">Apterous</fullName>
    </recommendedName>
</protein>
<keyword evidence="4 10" id="KW-0862">Zinc</keyword>
<evidence type="ECO:0000256" key="7">
    <source>
        <dbReference type="ARBA" id="ARBA00023155"/>
    </source>
</evidence>
<dbReference type="SMART" id="SM00132">
    <property type="entry name" value="LIM"/>
    <property type="match status" value="2"/>
</dbReference>
<evidence type="ECO:0000256" key="2">
    <source>
        <dbReference type="ARBA" id="ARBA00022723"/>
    </source>
</evidence>
<dbReference type="CDD" id="cd00086">
    <property type="entry name" value="homeodomain"/>
    <property type="match status" value="1"/>
</dbReference>
<feature type="compositionally biased region" description="Polar residues" evidence="12">
    <location>
        <begin position="315"/>
        <end position="331"/>
    </location>
</feature>
<feature type="domain" description="LIM zinc-binding" evidence="13">
    <location>
        <begin position="31"/>
        <end position="92"/>
    </location>
</feature>
<reference evidence="15 16" key="1">
    <citation type="submission" date="2024-04" db="EMBL/GenBank/DDBJ databases">
        <authorList>
            <person name="Rising A."/>
            <person name="Reimegard J."/>
            <person name="Sonavane S."/>
            <person name="Akerstrom W."/>
            <person name="Nylinder S."/>
            <person name="Hedman E."/>
            <person name="Kallberg Y."/>
        </authorList>
    </citation>
    <scope>NUCLEOTIDE SEQUENCE [LARGE SCALE GENOMIC DNA]</scope>
</reference>
<dbReference type="Proteomes" id="UP001497382">
    <property type="component" value="Unassembled WGS sequence"/>
</dbReference>
<dbReference type="FunFam" id="1.10.10.60:FF:000027">
    <property type="entry name" value="LIM/homeobox protein Lhx9"/>
    <property type="match status" value="1"/>
</dbReference>
<dbReference type="SMART" id="SM00389">
    <property type="entry name" value="HOX"/>
    <property type="match status" value="1"/>
</dbReference>
<feature type="domain" description="LIM zinc-binding" evidence="13">
    <location>
        <begin position="93"/>
        <end position="156"/>
    </location>
</feature>
<dbReference type="Gene3D" id="1.10.10.60">
    <property type="entry name" value="Homeodomain-like"/>
    <property type="match status" value="1"/>
</dbReference>
<proteinExistence type="predicted"/>
<dbReference type="SUPFAM" id="SSF46689">
    <property type="entry name" value="Homeodomain-like"/>
    <property type="match status" value="1"/>
</dbReference>
<feature type="domain" description="Homeobox" evidence="14">
    <location>
        <begin position="244"/>
        <end position="304"/>
    </location>
</feature>
<evidence type="ECO:0000256" key="8">
    <source>
        <dbReference type="ARBA" id="ARBA00023242"/>
    </source>
</evidence>
<sequence>MVSGGGHFGVERAGGMPVISPGGYETPPPPSNCAGCGFLITDRYYLNAADRQWHISCLKCYRCNARLDQAMSCYYRDGHIYCKEDYFRMVAVKSCSRCQNGIYASELVMRVPPGLVFHLHCFTCAWCNTALTQGDYFGLRDTLVYCKPHYEMLVRDHYAPSPHLPLQHPDAMEPGGYGPYAVEPPTGRKGRPRKKKNADPDALVRHGTGLSPMDSTGINIHLNPMDGSNNSPTTPPLNGSSGTQRTKRMRTSFKHHQLRTMKSYFAINQNPDAKDLKQLSLKTGLNKRVLQVWFQNARAKWRRNNNKQEPGQPGMMSNEQSPNSQMQQIGLMSSGLCSPGATSSYSEPSPVHSMGGVQSDGSISTQVGPGQSMDFDSSNPLTPLVNHHGHNPNSVHNGEAVLHLTTSFQDMF</sequence>
<evidence type="ECO:0000313" key="16">
    <source>
        <dbReference type="Proteomes" id="UP001497382"/>
    </source>
</evidence>
<dbReference type="InterPro" id="IPR009057">
    <property type="entry name" value="Homeodomain-like_sf"/>
</dbReference>
<dbReference type="EMBL" id="CAXIEN010000210">
    <property type="protein sequence ID" value="CAL1286948.1"/>
    <property type="molecule type" value="Genomic_DNA"/>
</dbReference>
<evidence type="ECO:0000256" key="3">
    <source>
        <dbReference type="ARBA" id="ARBA00022737"/>
    </source>
</evidence>
<evidence type="ECO:0000256" key="12">
    <source>
        <dbReference type="SAM" id="MobiDB-lite"/>
    </source>
</evidence>
<accession>A0AAV2ASC5</accession>
<evidence type="ECO:0000256" key="10">
    <source>
        <dbReference type="PROSITE-ProRule" id="PRU00125"/>
    </source>
</evidence>
<dbReference type="FunFam" id="2.10.110.10:FF:000033">
    <property type="entry name" value="LIM/homeobox protein Lhx9 isoform X2"/>
    <property type="match status" value="1"/>
</dbReference>
<evidence type="ECO:0000256" key="6">
    <source>
        <dbReference type="ARBA" id="ARBA00023125"/>
    </source>
</evidence>
<evidence type="ECO:0000256" key="5">
    <source>
        <dbReference type="ARBA" id="ARBA00023038"/>
    </source>
</evidence>
<evidence type="ECO:0000256" key="4">
    <source>
        <dbReference type="ARBA" id="ARBA00022833"/>
    </source>
</evidence>
<evidence type="ECO:0000259" key="14">
    <source>
        <dbReference type="PROSITE" id="PS50071"/>
    </source>
</evidence>
<feature type="region of interest" description="Disordered" evidence="12">
    <location>
        <begin position="302"/>
        <end position="367"/>
    </location>
</feature>
<keyword evidence="8 9" id="KW-0539">Nucleus</keyword>
<dbReference type="SUPFAM" id="SSF57716">
    <property type="entry name" value="Glucocorticoid receptor-like (DNA-binding domain)"/>
    <property type="match status" value="2"/>
</dbReference>
<dbReference type="InterPro" id="IPR017970">
    <property type="entry name" value="Homeobox_CS"/>
</dbReference>
<dbReference type="PANTHER" id="PTHR24208:SF168">
    <property type="entry name" value="PROTEIN APTEROUS"/>
    <property type="match status" value="1"/>
</dbReference>
<feature type="DNA-binding region" description="Homeobox" evidence="9">
    <location>
        <begin position="246"/>
        <end position="305"/>
    </location>
</feature>
<dbReference type="CDD" id="cd09369">
    <property type="entry name" value="LIM1_Lhx2_Lhx9"/>
    <property type="match status" value="1"/>
</dbReference>
<evidence type="ECO:0000256" key="1">
    <source>
        <dbReference type="ARBA" id="ARBA00004123"/>
    </source>
</evidence>
<dbReference type="PROSITE" id="PS00027">
    <property type="entry name" value="HOMEOBOX_1"/>
    <property type="match status" value="1"/>
</dbReference>
<dbReference type="Pfam" id="PF00046">
    <property type="entry name" value="Homeodomain"/>
    <property type="match status" value="1"/>
</dbReference>
<dbReference type="PANTHER" id="PTHR24208">
    <property type="entry name" value="LIM/HOMEOBOX PROTEIN LHX"/>
    <property type="match status" value="1"/>
</dbReference>
<keyword evidence="2 10" id="KW-0479">Metal-binding</keyword>
<dbReference type="PROSITE" id="PS50071">
    <property type="entry name" value="HOMEOBOX_2"/>
    <property type="match status" value="1"/>
</dbReference>
<dbReference type="PROSITE" id="PS50023">
    <property type="entry name" value="LIM_DOMAIN_2"/>
    <property type="match status" value="2"/>
</dbReference>
<evidence type="ECO:0008006" key="17">
    <source>
        <dbReference type="Google" id="ProtNLM"/>
    </source>
</evidence>
<evidence type="ECO:0000259" key="13">
    <source>
        <dbReference type="PROSITE" id="PS50023"/>
    </source>
</evidence>
<comment type="subcellular location">
    <subcellularLocation>
        <location evidence="1 9 11">Nucleus</location>
    </subcellularLocation>
</comment>
<dbReference type="PROSITE" id="PS00478">
    <property type="entry name" value="LIM_DOMAIN_1"/>
    <property type="match status" value="2"/>
</dbReference>
<dbReference type="Gene3D" id="2.10.110.10">
    <property type="entry name" value="Cysteine Rich Protein"/>
    <property type="match status" value="2"/>
</dbReference>
<dbReference type="GO" id="GO:0030182">
    <property type="term" value="P:neuron differentiation"/>
    <property type="evidence" value="ECO:0007669"/>
    <property type="project" value="TreeGrafter"/>
</dbReference>
<keyword evidence="7 9" id="KW-0371">Homeobox</keyword>
<gene>
    <name evidence="15" type="ORF">LARSCL_LOCUS14531</name>
</gene>
<dbReference type="Pfam" id="PF00412">
    <property type="entry name" value="LIM"/>
    <property type="match status" value="2"/>
</dbReference>
<dbReference type="InterPro" id="IPR001781">
    <property type="entry name" value="Znf_LIM"/>
</dbReference>
<dbReference type="GO" id="GO:0005634">
    <property type="term" value="C:nucleus"/>
    <property type="evidence" value="ECO:0007669"/>
    <property type="project" value="UniProtKB-SubCell"/>
</dbReference>
<organism evidence="15 16">
    <name type="scientific">Larinioides sclopetarius</name>
    <dbReference type="NCBI Taxonomy" id="280406"/>
    <lineage>
        <taxon>Eukaryota</taxon>
        <taxon>Metazoa</taxon>
        <taxon>Ecdysozoa</taxon>
        <taxon>Arthropoda</taxon>
        <taxon>Chelicerata</taxon>
        <taxon>Arachnida</taxon>
        <taxon>Araneae</taxon>
        <taxon>Araneomorphae</taxon>
        <taxon>Entelegynae</taxon>
        <taxon>Araneoidea</taxon>
        <taxon>Araneidae</taxon>
        <taxon>Larinioides</taxon>
    </lineage>
</organism>
<dbReference type="GO" id="GO:0000981">
    <property type="term" value="F:DNA-binding transcription factor activity, RNA polymerase II-specific"/>
    <property type="evidence" value="ECO:0007669"/>
    <property type="project" value="InterPro"/>
</dbReference>
<dbReference type="AlphaFoldDB" id="A0AAV2ASC5"/>
<dbReference type="GO" id="GO:0000977">
    <property type="term" value="F:RNA polymerase II transcription regulatory region sequence-specific DNA binding"/>
    <property type="evidence" value="ECO:0007669"/>
    <property type="project" value="TreeGrafter"/>
</dbReference>
<keyword evidence="6 9" id="KW-0238">DNA-binding</keyword>
<feature type="compositionally biased region" description="Polar residues" evidence="12">
    <location>
        <begin position="226"/>
        <end position="244"/>
    </location>
</feature>
<evidence type="ECO:0000313" key="15">
    <source>
        <dbReference type="EMBL" id="CAL1286948.1"/>
    </source>
</evidence>
<evidence type="ECO:0000256" key="9">
    <source>
        <dbReference type="PROSITE-ProRule" id="PRU00108"/>
    </source>
</evidence>
<keyword evidence="16" id="KW-1185">Reference proteome</keyword>
<dbReference type="InterPro" id="IPR050453">
    <property type="entry name" value="LIM_Homeobox_TF"/>
</dbReference>